<protein>
    <recommendedName>
        <fullName evidence="3">Secreted protein</fullName>
    </recommendedName>
</protein>
<gene>
    <name evidence="1" type="ORF">VFH_I354440</name>
</gene>
<dbReference type="EMBL" id="OX451736">
    <property type="protein sequence ID" value="CAI8588589.1"/>
    <property type="molecule type" value="Genomic_DNA"/>
</dbReference>
<dbReference type="AlphaFoldDB" id="A0AAV0YT21"/>
<evidence type="ECO:0008006" key="3">
    <source>
        <dbReference type="Google" id="ProtNLM"/>
    </source>
</evidence>
<organism evidence="1 2">
    <name type="scientific">Vicia faba</name>
    <name type="common">Broad bean</name>
    <name type="synonym">Faba vulgaris</name>
    <dbReference type="NCBI Taxonomy" id="3906"/>
    <lineage>
        <taxon>Eukaryota</taxon>
        <taxon>Viridiplantae</taxon>
        <taxon>Streptophyta</taxon>
        <taxon>Embryophyta</taxon>
        <taxon>Tracheophyta</taxon>
        <taxon>Spermatophyta</taxon>
        <taxon>Magnoliopsida</taxon>
        <taxon>eudicotyledons</taxon>
        <taxon>Gunneridae</taxon>
        <taxon>Pentapetalae</taxon>
        <taxon>rosids</taxon>
        <taxon>fabids</taxon>
        <taxon>Fabales</taxon>
        <taxon>Fabaceae</taxon>
        <taxon>Papilionoideae</taxon>
        <taxon>50 kb inversion clade</taxon>
        <taxon>NPAAA clade</taxon>
        <taxon>Hologalegina</taxon>
        <taxon>IRL clade</taxon>
        <taxon>Fabeae</taxon>
        <taxon>Vicia</taxon>
    </lineage>
</organism>
<name>A0AAV0YT21_VICFA</name>
<reference evidence="1 2" key="1">
    <citation type="submission" date="2023-01" db="EMBL/GenBank/DDBJ databases">
        <authorList>
            <person name="Kreplak J."/>
        </authorList>
    </citation>
    <scope>NUCLEOTIDE SEQUENCE [LARGE SCALE GENOMIC DNA]</scope>
</reference>
<sequence length="189" mass="21691">MVFVMPSLAFCRTVARHIRMAFFFTIKAVSGLEANCELVLSFVLFPTNGIYNALTWNDSRKFVKLFFGSLCQELVPSISLFILLNESLSRSSSSQSARVPFSCYSSVKSDAAMVLIEFSFKDSRTALSLHLSILNISTALLRHQDCGGRRIDFYDENLTRITFNRRSYRRRWREEEDDWNFGLGCTVHP</sequence>
<evidence type="ECO:0000313" key="1">
    <source>
        <dbReference type="EMBL" id="CAI8588589.1"/>
    </source>
</evidence>
<evidence type="ECO:0000313" key="2">
    <source>
        <dbReference type="Proteomes" id="UP001157006"/>
    </source>
</evidence>
<proteinExistence type="predicted"/>
<dbReference type="Proteomes" id="UP001157006">
    <property type="component" value="Chromosome 1L"/>
</dbReference>
<accession>A0AAV0YT21</accession>
<keyword evidence="2" id="KW-1185">Reference proteome</keyword>